<evidence type="ECO:0000313" key="1">
    <source>
        <dbReference type="Proteomes" id="UP000887580"/>
    </source>
</evidence>
<dbReference type="Proteomes" id="UP000887580">
    <property type="component" value="Unplaced"/>
</dbReference>
<accession>A0AC35FF14</accession>
<organism evidence="1 2">
    <name type="scientific">Panagrolaimus sp. PS1159</name>
    <dbReference type="NCBI Taxonomy" id="55785"/>
    <lineage>
        <taxon>Eukaryota</taxon>
        <taxon>Metazoa</taxon>
        <taxon>Ecdysozoa</taxon>
        <taxon>Nematoda</taxon>
        <taxon>Chromadorea</taxon>
        <taxon>Rhabditida</taxon>
        <taxon>Tylenchina</taxon>
        <taxon>Panagrolaimomorpha</taxon>
        <taxon>Panagrolaimoidea</taxon>
        <taxon>Panagrolaimidae</taxon>
        <taxon>Panagrolaimus</taxon>
    </lineage>
</organism>
<evidence type="ECO:0000313" key="2">
    <source>
        <dbReference type="WBParaSite" id="PS1159_v2.g16978.t2"/>
    </source>
</evidence>
<protein>
    <submittedName>
        <fullName evidence="2">Uncharacterized protein</fullName>
    </submittedName>
</protein>
<name>A0AC35FF14_9BILA</name>
<proteinExistence type="predicted"/>
<reference evidence="2" key="1">
    <citation type="submission" date="2022-11" db="UniProtKB">
        <authorList>
            <consortium name="WormBaseParasite"/>
        </authorList>
    </citation>
    <scope>IDENTIFICATION</scope>
</reference>
<dbReference type="WBParaSite" id="PS1159_v2.g16978.t2">
    <property type="protein sequence ID" value="PS1159_v2.g16978.t2"/>
    <property type="gene ID" value="PS1159_v2.g16978"/>
</dbReference>
<sequence length="851" mass="96938">MSGTPVILNVFAPAPGATPNSNYCTLQSVHYGTLPIKRTNSIKATSKSSEKSTPGLDQIMKWVKNKREKYKSSRRSSASAVSSSSTLKEAPQGILRNPRRDYANYLDSLPRPYQQQQQQFNHPHHQQQQQLPRRQFLPPTMSLPPTNRQWSTLRRTSDAFYGYDPVFDEDNDDVFESIPQRSFDSYRDYYPTATLERLERYEPSLERSRRSSIEVPVPMLHRYPPSYIEPPIDYSCSSTSSSNGSNDNSPAPASKVRFQFPKPEDIQYINTTDKEEQEQSFSPSTLQKFEKIYQKFKPNFIKKSAKKADSIDSTEDNTPSTSTSASTGSGQLENDDTDSTTSVATIHLPTKIVIEDDEETLKQNEDDNLEDDESGACNNVFFFGETRIDYQCHRVGNNMVVHYTSRKIASNNGKVASKIQRRGVITDIEYDIEYGPGIVQKLREKFSKMASTVIETAQISPHAKQKKFPSVDDILSENEQRNGEHKRQEFNDQTKQEQPKPYYYFHHDKKQHHELPSSPPLPSRSQSQPPPKSPPLPAAAVEEIQQQQESPRAVVEKTPLGPISALRAKFEQQAAARAHAYGISRQNFGSRSQSVNTLKQYEARKEVAAAIPKSTESLIHASKKPAPPEKMEEIRFAPKIPEKRPSGFLPPPIPHSQEQQILKNYSDNREINYFGAPKPVRVMDLVSPPADPSPKEYHLNDRVLSTTTTTTNMPPSVHSPASSTASSDQSPPPEEPRLIQHEHEEEEEEEEEVEENESLKDASYEQYRTQPRLIQHEHEEEEEEAEENESLKDASYEQYRTQALHDDRSNERFAFAAIQRQKMTLTLPIGSHSQQQHPQQQQHHQRLPPMN</sequence>